<gene>
    <name evidence="1" type="ORF">CLV60_104203</name>
</gene>
<reference evidence="1 2" key="1">
    <citation type="submission" date="2018-03" db="EMBL/GenBank/DDBJ databases">
        <title>Genomic Encyclopedia of Archaeal and Bacterial Type Strains, Phase II (KMG-II): from individual species to whole genera.</title>
        <authorList>
            <person name="Goeker M."/>
        </authorList>
    </citation>
    <scope>NUCLEOTIDE SEQUENCE [LARGE SCALE GENOMIC DNA]</scope>
    <source>
        <strain evidence="1 2">DSM 29057</strain>
    </source>
</reference>
<name>A0A2P8G8F4_9BACT</name>
<dbReference type="Proteomes" id="UP000241964">
    <property type="component" value="Unassembled WGS sequence"/>
</dbReference>
<sequence length="208" mass="23028">MLHTETVAEPTLELLKQLLALPELAPFSLVGGTNLALRLGHRISVDIDLFTAETFDMTDVKAAIAEVFPKAVELGARNQTLLYQINGVKTDLIRHQYNEISAADNIEGLRLASLPDVIAMKLGAVAGRGAKKDFWDVHALLEAFDIKEMIGYYVQKYPASDPGQVVRSLVYFDDADEQPDPVDLLNVSWEAVKTNLRENVKTYMASLL</sequence>
<proteinExistence type="predicted"/>
<keyword evidence="2" id="KW-1185">Reference proteome</keyword>
<keyword evidence="1" id="KW-0808">Transferase</keyword>
<evidence type="ECO:0000313" key="2">
    <source>
        <dbReference type="Proteomes" id="UP000241964"/>
    </source>
</evidence>
<organism evidence="1 2">
    <name type="scientific">Dyadobacter jiangsuensis</name>
    <dbReference type="NCBI Taxonomy" id="1591085"/>
    <lineage>
        <taxon>Bacteria</taxon>
        <taxon>Pseudomonadati</taxon>
        <taxon>Bacteroidota</taxon>
        <taxon>Cytophagia</taxon>
        <taxon>Cytophagales</taxon>
        <taxon>Spirosomataceae</taxon>
        <taxon>Dyadobacter</taxon>
    </lineage>
</organism>
<protein>
    <submittedName>
        <fullName evidence="1">Nucleotidyltransferase AbiEii toxin of type IV toxin-antitoxin system</fullName>
    </submittedName>
</protein>
<dbReference type="InterPro" id="IPR014942">
    <property type="entry name" value="AbiEii"/>
</dbReference>
<accession>A0A2P8G8F4</accession>
<dbReference type="RefSeq" id="WP_106595157.1">
    <property type="nucleotide sequence ID" value="NZ_PYAS01000004.1"/>
</dbReference>
<dbReference type="OrthoDB" id="9796281at2"/>
<dbReference type="GO" id="GO:0016740">
    <property type="term" value="F:transferase activity"/>
    <property type="evidence" value="ECO:0007669"/>
    <property type="project" value="UniProtKB-KW"/>
</dbReference>
<evidence type="ECO:0000313" key="1">
    <source>
        <dbReference type="EMBL" id="PSL30261.1"/>
    </source>
</evidence>
<dbReference type="AlphaFoldDB" id="A0A2P8G8F4"/>
<dbReference type="EMBL" id="PYAS01000004">
    <property type="protein sequence ID" value="PSL30261.1"/>
    <property type="molecule type" value="Genomic_DNA"/>
</dbReference>
<comment type="caution">
    <text evidence="1">The sequence shown here is derived from an EMBL/GenBank/DDBJ whole genome shotgun (WGS) entry which is preliminary data.</text>
</comment>
<dbReference type="Pfam" id="PF08843">
    <property type="entry name" value="AbiEii"/>
    <property type="match status" value="1"/>
</dbReference>